<dbReference type="OrthoDB" id="9181004at2"/>
<feature type="transmembrane region" description="Helical" evidence="6">
    <location>
        <begin position="81"/>
        <end position="98"/>
    </location>
</feature>
<dbReference type="EMBL" id="LFBU01000001">
    <property type="protein sequence ID" value="KMQ76142.1"/>
    <property type="molecule type" value="Genomic_DNA"/>
</dbReference>
<dbReference type="Pfam" id="PF03626">
    <property type="entry name" value="COX4_pro"/>
    <property type="match status" value="1"/>
</dbReference>
<dbReference type="STRING" id="1658765.Msub_12351"/>
<evidence type="ECO:0000256" key="2">
    <source>
        <dbReference type="ARBA" id="ARBA00022475"/>
    </source>
</evidence>
<evidence type="ECO:0000256" key="3">
    <source>
        <dbReference type="ARBA" id="ARBA00022692"/>
    </source>
</evidence>
<keyword evidence="3 6" id="KW-0812">Transmembrane</keyword>
<organism evidence="7 8">
    <name type="scientific">Marinobacter subterrani</name>
    <dbReference type="NCBI Taxonomy" id="1658765"/>
    <lineage>
        <taxon>Bacteria</taxon>
        <taxon>Pseudomonadati</taxon>
        <taxon>Pseudomonadota</taxon>
        <taxon>Gammaproteobacteria</taxon>
        <taxon>Pseudomonadales</taxon>
        <taxon>Marinobacteraceae</taxon>
        <taxon>Marinobacter</taxon>
    </lineage>
</organism>
<evidence type="ECO:0000256" key="6">
    <source>
        <dbReference type="SAM" id="Phobius"/>
    </source>
</evidence>
<keyword evidence="5 6" id="KW-0472">Membrane</keyword>
<feature type="transmembrane region" description="Helical" evidence="6">
    <location>
        <begin position="20"/>
        <end position="36"/>
    </location>
</feature>
<keyword evidence="2" id="KW-1003">Cell membrane</keyword>
<sequence>MEQTQQSQETGKRTWDRTRLVWLGLISLTLLSAAVGESGRPSLVAIVIVCSVTLMKGRWIIQDFMGLRNAAPLTRRLVTGYFLAMTSMVGISLGYLQFTATQ</sequence>
<proteinExistence type="predicted"/>
<evidence type="ECO:0000313" key="7">
    <source>
        <dbReference type="EMBL" id="KMQ76142.1"/>
    </source>
</evidence>
<accession>A0A0J7JDH2</accession>
<feature type="transmembrane region" description="Helical" evidence="6">
    <location>
        <begin position="42"/>
        <end position="61"/>
    </location>
</feature>
<dbReference type="Proteomes" id="UP000036102">
    <property type="component" value="Unassembled WGS sequence"/>
</dbReference>
<dbReference type="InterPro" id="IPR005171">
    <property type="entry name" value="Cyt_c_oxidase_su4_prok"/>
</dbReference>
<dbReference type="PATRIC" id="fig|1658765.3.peg.2367"/>
<gene>
    <name evidence="7" type="ORF">Msub_12351</name>
</gene>
<evidence type="ECO:0000256" key="4">
    <source>
        <dbReference type="ARBA" id="ARBA00022989"/>
    </source>
</evidence>
<protein>
    <submittedName>
        <fullName evidence="7">Prokaryotic Cytochrome C oxidase subunit IV</fullName>
    </submittedName>
</protein>
<evidence type="ECO:0000313" key="8">
    <source>
        <dbReference type="Proteomes" id="UP000036102"/>
    </source>
</evidence>
<comment type="caution">
    <text evidence="7">The sequence shown here is derived from an EMBL/GenBank/DDBJ whole genome shotgun (WGS) entry which is preliminary data.</text>
</comment>
<name>A0A0J7JDH2_9GAMM</name>
<keyword evidence="8" id="KW-1185">Reference proteome</keyword>
<keyword evidence="4 6" id="KW-1133">Transmembrane helix</keyword>
<evidence type="ECO:0000256" key="1">
    <source>
        <dbReference type="ARBA" id="ARBA00004651"/>
    </source>
</evidence>
<dbReference type="GO" id="GO:0005886">
    <property type="term" value="C:plasma membrane"/>
    <property type="evidence" value="ECO:0007669"/>
    <property type="project" value="UniProtKB-SubCell"/>
</dbReference>
<reference evidence="7 8" key="1">
    <citation type="submission" date="2015-06" db="EMBL/GenBank/DDBJ databases">
        <title>Marinobacter subterrani, a genetically tractable neutrophilic iron-oxidizing strain isolated from the Soudan Iron Mine.</title>
        <authorList>
            <person name="Bonis B.M."/>
            <person name="Gralnick J.A."/>
        </authorList>
    </citation>
    <scope>NUCLEOTIDE SEQUENCE [LARGE SCALE GENOMIC DNA]</scope>
    <source>
        <strain evidence="7 8">JG233</strain>
    </source>
</reference>
<evidence type="ECO:0000256" key="5">
    <source>
        <dbReference type="ARBA" id="ARBA00023136"/>
    </source>
</evidence>
<dbReference type="RefSeq" id="WP_048496157.1">
    <property type="nucleotide sequence ID" value="NZ_JADQCF010000027.1"/>
</dbReference>
<comment type="subcellular location">
    <subcellularLocation>
        <location evidence="1">Cell membrane</location>
        <topology evidence="1">Multi-pass membrane protein</topology>
    </subcellularLocation>
</comment>
<dbReference type="AlphaFoldDB" id="A0A0J7JDH2"/>